<dbReference type="PANTHER" id="PTHR12558">
    <property type="entry name" value="CELL DIVISION CYCLE 16,23,27"/>
    <property type="match status" value="1"/>
</dbReference>
<keyword evidence="1" id="KW-0732">Signal</keyword>
<proteinExistence type="predicted"/>
<protein>
    <recommendedName>
        <fullName evidence="4">Tetratricopeptide repeat protein</fullName>
    </recommendedName>
</protein>
<reference evidence="2 3" key="1">
    <citation type="journal article" date="2015" name="G3 (Bethesda)">
        <title>Insights into Ongoing Evolution of the Hexachlorocyclohexane Catabolic Pathway from Comparative Genomics of Ten Sphingomonadaceae Strains.</title>
        <authorList>
            <person name="Pearce S.L."/>
            <person name="Oakeshott J.G."/>
            <person name="Pandey G."/>
        </authorList>
    </citation>
    <scope>NUCLEOTIDE SEQUENCE [LARGE SCALE GENOMIC DNA]</scope>
    <source>
        <strain evidence="2 3">LL02</strain>
    </source>
</reference>
<name>A0A0J7Y815_9SPHN</name>
<dbReference type="SUPFAM" id="SSF48452">
    <property type="entry name" value="TPR-like"/>
    <property type="match status" value="3"/>
</dbReference>
<dbReference type="Proteomes" id="UP000052268">
    <property type="component" value="Unassembled WGS sequence"/>
</dbReference>
<dbReference type="RefSeq" id="WP_059150233.1">
    <property type="nucleotide sequence ID" value="NZ_KQ130452.1"/>
</dbReference>
<dbReference type="PATRIC" id="fig|1114963.3.peg.844"/>
<sequence>MKASIHFALPLAALLALTACGESPEALFEKARADFAAENYQEARIALGSALGERPGDSAMLALLVETHLRLGDIDGAEGALRRLERAGGKGPALARMKAQIALLRQKPEQALALLGADDSADGWRIRAESHLALGADDAARQAFEQGMAGGGDIRLASSYARYLLLNDDLPRAAFVLRRMQTLAPRSYEALVMAGDLAAAQGRDEAAIAAYRKVTEAFPDRAPPFLALANLQDAAGRVDEASALVEQAGKIAPNEPEVEELRFQLMSEKGEWEQIRDALQSRESSLQPGSALSMTYGEALLRLNHPEQARVIFRRAVLRLPGNPYARLMLGEAQLASGDAQGAWTTLEPLAATTLARTDVLERAEQAARQIGAPEAAGLRARLDPARLKATMALIDHGEGALAGQDWATAVSVYTRLLERGEDPEVLKRLALANSRMGDAGAAIAHADRAAALDRDNADYLHMAGAVRLAAGRDLAQARRLLEAAALADPDNRDIARDLKKAKAAAG</sequence>
<dbReference type="EMBL" id="JACU01000002">
    <property type="protein sequence ID" value="KMS59468.1"/>
    <property type="molecule type" value="Genomic_DNA"/>
</dbReference>
<comment type="caution">
    <text evidence="2">The sequence shown here is derived from an EMBL/GenBank/DDBJ whole genome shotgun (WGS) entry which is preliminary data.</text>
</comment>
<gene>
    <name evidence="2" type="ORF">V474_09710</name>
</gene>
<evidence type="ECO:0000256" key="1">
    <source>
        <dbReference type="SAM" id="SignalP"/>
    </source>
</evidence>
<dbReference type="OrthoDB" id="7487699at2"/>
<feature type="chain" id="PRO_5005292075" description="Tetratricopeptide repeat protein" evidence="1">
    <location>
        <begin position="19"/>
        <end position="507"/>
    </location>
</feature>
<dbReference type="PROSITE" id="PS51257">
    <property type="entry name" value="PROKAR_LIPOPROTEIN"/>
    <property type="match status" value="1"/>
</dbReference>
<feature type="signal peptide" evidence="1">
    <location>
        <begin position="1"/>
        <end position="18"/>
    </location>
</feature>
<organism evidence="2 3">
    <name type="scientific">Novosphingobium barchaimii LL02</name>
    <dbReference type="NCBI Taxonomy" id="1114963"/>
    <lineage>
        <taxon>Bacteria</taxon>
        <taxon>Pseudomonadati</taxon>
        <taxon>Pseudomonadota</taxon>
        <taxon>Alphaproteobacteria</taxon>
        <taxon>Sphingomonadales</taxon>
        <taxon>Sphingomonadaceae</taxon>
        <taxon>Novosphingobium</taxon>
    </lineage>
</organism>
<dbReference type="Gene3D" id="1.25.40.10">
    <property type="entry name" value="Tetratricopeptide repeat domain"/>
    <property type="match status" value="3"/>
</dbReference>
<accession>A0A0J7Y815</accession>
<keyword evidence="3" id="KW-1185">Reference proteome</keyword>
<dbReference type="InterPro" id="IPR019734">
    <property type="entry name" value="TPR_rpt"/>
</dbReference>
<dbReference type="PANTHER" id="PTHR12558:SF13">
    <property type="entry name" value="CELL DIVISION CYCLE PROTEIN 27 HOMOLOG"/>
    <property type="match status" value="1"/>
</dbReference>
<dbReference type="Pfam" id="PF14559">
    <property type="entry name" value="TPR_19"/>
    <property type="match status" value="3"/>
</dbReference>
<evidence type="ECO:0008006" key="4">
    <source>
        <dbReference type="Google" id="ProtNLM"/>
    </source>
</evidence>
<dbReference type="SMART" id="SM00028">
    <property type="entry name" value="TPR"/>
    <property type="match status" value="6"/>
</dbReference>
<dbReference type="InterPro" id="IPR011990">
    <property type="entry name" value="TPR-like_helical_dom_sf"/>
</dbReference>
<dbReference type="AlphaFoldDB" id="A0A0J7Y815"/>
<dbReference type="Pfam" id="PF13432">
    <property type="entry name" value="TPR_16"/>
    <property type="match status" value="1"/>
</dbReference>
<evidence type="ECO:0000313" key="2">
    <source>
        <dbReference type="EMBL" id="KMS59468.1"/>
    </source>
</evidence>
<evidence type="ECO:0000313" key="3">
    <source>
        <dbReference type="Proteomes" id="UP000052268"/>
    </source>
</evidence>